<evidence type="ECO:0000313" key="7">
    <source>
        <dbReference type="EMBL" id="CAH9115940.1"/>
    </source>
</evidence>
<evidence type="ECO:0000256" key="5">
    <source>
        <dbReference type="SAM" id="MobiDB-lite"/>
    </source>
</evidence>
<feature type="compositionally biased region" description="Polar residues" evidence="5">
    <location>
        <begin position="69"/>
        <end position="80"/>
    </location>
</feature>
<evidence type="ECO:0000256" key="4">
    <source>
        <dbReference type="PROSITE-ProRule" id="PRU01131"/>
    </source>
</evidence>
<keyword evidence="3" id="KW-0863">Zinc-finger</keyword>
<evidence type="ECO:0000256" key="3">
    <source>
        <dbReference type="ARBA" id="ARBA00022771"/>
    </source>
</evidence>
<dbReference type="GO" id="GO:0008270">
    <property type="term" value="F:zinc ion binding"/>
    <property type="evidence" value="ECO:0007669"/>
    <property type="project" value="UniProtKB-KW"/>
</dbReference>
<proteinExistence type="inferred from homology"/>
<comment type="similarity">
    <text evidence="1">Belongs to the FLZ family.</text>
</comment>
<reference evidence="7" key="1">
    <citation type="submission" date="2022-07" db="EMBL/GenBank/DDBJ databases">
        <authorList>
            <person name="Macas J."/>
            <person name="Novak P."/>
            <person name="Neumann P."/>
        </authorList>
    </citation>
    <scope>NUCLEOTIDE SEQUENCE</scope>
</reference>
<gene>
    <name evidence="7" type="ORF">CEURO_LOCUS20948</name>
</gene>
<dbReference type="OrthoDB" id="1932717at2759"/>
<keyword evidence="8" id="KW-1185">Reference proteome</keyword>
<evidence type="ECO:0000259" key="6">
    <source>
        <dbReference type="PROSITE" id="PS51795"/>
    </source>
</evidence>
<protein>
    <recommendedName>
        <fullName evidence="6">FLZ-type domain-containing protein</fullName>
    </recommendedName>
</protein>
<dbReference type="InterPro" id="IPR044604">
    <property type="entry name" value="FLZ12/13/14"/>
</dbReference>
<sequence length="278" mass="30472">MGCLLTTPSILHIKHLCNTDHLDLEKPPKIPSFIKTLPRRTRNPSLLATMLLGKKLNPMIGKLAGVPISGTTNDGSTSPRSPLDRKVQSARCPKSYDLGGVGLAIVAALEQSGEIPAGMVVYSRKSKRSLPIPVNAARIPARVVSEPGSLEEEYTIVTCRRGADNKTYTRVYCDNGEVSSYRNTARSNRPSVFTISPARFADTPACPDSDFLNSCHLCHKKLTGKDIYMYSRGEKGFCSTECRYRQIVMDERKENCSLEISGSPYKNGQLFSTGILAV</sequence>
<dbReference type="Pfam" id="PF04570">
    <property type="entry name" value="zf-FLZ"/>
    <property type="match status" value="1"/>
</dbReference>
<evidence type="ECO:0000313" key="8">
    <source>
        <dbReference type="Proteomes" id="UP001152484"/>
    </source>
</evidence>
<dbReference type="EMBL" id="CAMAPE010000070">
    <property type="protein sequence ID" value="CAH9115940.1"/>
    <property type="molecule type" value="Genomic_DNA"/>
</dbReference>
<dbReference type="PROSITE" id="PS51795">
    <property type="entry name" value="ZF_FLZ"/>
    <property type="match status" value="1"/>
</dbReference>
<dbReference type="Proteomes" id="UP001152484">
    <property type="component" value="Unassembled WGS sequence"/>
</dbReference>
<dbReference type="InterPro" id="IPR007650">
    <property type="entry name" value="Zf-FLZ_dom"/>
</dbReference>
<evidence type="ECO:0000256" key="1">
    <source>
        <dbReference type="ARBA" id="ARBA00009374"/>
    </source>
</evidence>
<organism evidence="7 8">
    <name type="scientific">Cuscuta europaea</name>
    <name type="common">European dodder</name>
    <dbReference type="NCBI Taxonomy" id="41803"/>
    <lineage>
        <taxon>Eukaryota</taxon>
        <taxon>Viridiplantae</taxon>
        <taxon>Streptophyta</taxon>
        <taxon>Embryophyta</taxon>
        <taxon>Tracheophyta</taxon>
        <taxon>Spermatophyta</taxon>
        <taxon>Magnoliopsida</taxon>
        <taxon>eudicotyledons</taxon>
        <taxon>Gunneridae</taxon>
        <taxon>Pentapetalae</taxon>
        <taxon>asterids</taxon>
        <taxon>lamiids</taxon>
        <taxon>Solanales</taxon>
        <taxon>Convolvulaceae</taxon>
        <taxon>Cuscuteae</taxon>
        <taxon>Cuscuta</taxon>
        <taxon>Cuscuta subgen. Cuscuta</taxon>
    </lineage>
</organism>
<dbReference type="AlphaFoldDB" id="A0A9P1EN50"/>
<name>A0A9P1EN50_CUSEU</name>
<feature type="zinc finger region" description="FLZ-type" evidence="4">
    <location>
        <begin position="210"/>
        <end position="254"/>
    </location>
</feature>
<dbReference type="PANTHER" id="PTHR47208:SF5">
    <property type="entry name" value="FCS-LIKE ZINC FINGER 12-RELATED"/>
    <property type="match status" value="1"/>
</dbReference>
<evidence type="ECO:0000256" key="2">
    <source>
        <dbReference type="ARBA" id="ARBA00022723"/>
    </source>
</evidence>
<accession>A0A9P1EN50</accession>
<comment type="caution">
    <text evidence="7">The sequence shown here is derived from an EMBL/GenBank/DDBJ whole genome shotgun (WGS) entry which is preliminary data.</text>
</comment>
<feature type="domain" description="FLZ-type" evidence="6">
    <location>
        <begin position="210"/>
        <end position="254"/>
    </location>
</feature>
<keyword evidence="2" id="KW-0479">Metal-binding</keyword>
<dbReference type="PANTHER" id="PTHR47208">
    <property type="entry name" value="OS02G0174800 PROTEIN"/>
    <property type="match status" value="1"/>
</dbReference>
<keyword evidence="3" id="KW-0862">Zinc</keyword>
<feature type="region of interest" description="Disordered" evidence="5">
    <location>
        <begin position="67"/>
        <end position="87"/>
    </location>
</feature>